<dbReference type="EMBL" id="AHON02000027">
    <property type="protein sequence ID" value="EKO34819.1"/>
    <property type="molecule type" value="Genomic_DNA"/>
</dbReference>
<dbReference type="PANTHER" id="PTHR30244">
    <property type="entry name" value="TRANSAMINASE"/>
    <property type="match status" value="1"/>
</dbReference>
<sequence>MSKLVYRGGAPAFSGKLIDYNPIGKEEKDAAMAVLESGKLSGFVATGDHRFYGGEKVQEFESIFSKKIGTKYGISFNSATSGLVAAIGALRLNVGDEVIVPAQTMSASAACALAYSAIPVFADVEKETYGLDPNSVRQRISERTKAIVVVHLYGHPVRMEEILAIANEYNLNIIEDCSQAPLAYYHSKNVGTFGDIGIFSLNFHKHINCGEGGIAVTNDEELRERLCLIRNHGEVKGFPDDLSHAVGWNFRLTELQAAIAVEQTKKMDFLIGIKQKQAAKLSNLLSRFKWIKTPVVEKDCSHVYYDYPMQFQLSGSGIDLNLLREVTALENLPITDSYKPLYWQSLYQTKICYGKDHFPFNLLSKKNENNYQKGSCVNAEKLYLQECLTFEICSYDLNDSVLECFPIMFEKIEKEFF</sequence>
<accession>A0A0E2BI19</accession>
<comment type="caution">
    <text evidence="3">The sequence shown here is derived from an EMBL/GenBank/DDBJ whole genome shotgun (WGS) entry which is preliminary data.</text>
</comment>
<proteinExistence type="inferred from homology"/>
<evidence type="ECO:0000313" key="4">
    <source>
        <dbReference type="Proteomes" id="UP000006329"/>
    </source>
</evidence>
<dbReference type="GO" id="GO:0008483">
    <property type="term" value="F:transaminase activity"/>
    <property type="evidence" value="ECO:0007669"/>
    <property type="project" value="UniProtKB-KW"/>
</dbReference>
<keyword evidence="4" id="KW-1185">Reference proteome</keyword>
<evidence type="ECO:0000256" key="2">
    <source>
        <dbReference type="RuleBase" id="RU004508"/>
    </source>
</evidence>
<dbReference type="Proteomes" id="UP000006329">
    <property type="component" value="Unassembled WGS sequence"/>
</dbReference>
<keyword evidence="3" id="KW-0808">Transferase</keyword>
<dbReference type="InterPro" id="IPR015424">
    <property type="entry name" value="PyrdxlP-dep_Trfase"/>
</dbReference>
<dbReference type="InterPro" id="IPR015421">
    <property type="entry name" value="PyrdxlP-dep_Trfase_major"/>
</dbReference>
<reference evidence="3" key="1">
    <citation type="submission" date="2012-10" db="EMBL/GenBank/DDBJ databases">
        <authorList>
            <person name="Harkins D.M."/>
            <person name="Durkin A.S."/>
            <person name="Brinkac L.M."/>
            <person name="Haft D.H."/>
            <person name="Selengut J.D."/>
            <person name="Sanka R."/>
            <person name="DePew J."/>
            <person name="Purushe J."/>
            <person name="Matthias M.A."/>
            <person name="Vinetz J.M."/>
            <person name="Sutton G.G."/>
            <person name="Nierman W.C."/>
            <person name="Fouts D.E."/>
        </authorList>
    </citation>
    <scope>NUCLEOTIDE SEQUENCE [LARGE SCALE GENOMIC DNA]</scope>
    <source>
        <strain evidence="3">MOR084</strain>
    </source>
</reference>
<dbReference type="InterPro" id="IPR000653">
    <property type="entry name" value="DegT/StrS_aminotransferase"/>
</dbReference>
<dbReference type="RefSeq" id="WP_004476587.1">
    <property type="nucleotide sequence ID" value="NZ_AHON02000027.1"/>
</dbReference>
<dbReference type="SUPFAM" id="SSF53383">
    <property type="entry name" value="PLP-dependent transferases"/>
    <property type="match status" value="1"/>
</dbReference>
<dbReference type="CDD" id="cd00616">
    <property type="entry name" value="AHBA_syn"/>
    <property type="match status" value="1"/>
</dbReference>
<evidence type="ECO:0000256" key="1">
    <source>
        <dbReference type="ARBA" id="ARBA00037999"/>
    </source>
</evidence>
<organism evidence="3 4">
    <name type="scientific">Leptospira santarosai str. MOR084</name>
    <dbReference type="NCBI Taxonomy" id="1049984"/>
    <lineage>
        <taxon>Bacteria</taxon>
        <taxon>Pseudomonadati</taxon>
        <taxon>Spirochaetota</taxon>
        <taxon>Spirochaetia</taxon>
        <taxon>Leptospirales</taxon>
        <taxon>Leptospiraceae</taxon>
        <taxon>Leptospira</taxon>
    </lineage>
</organism>
<protein>
    <submittedName>
        <fullName evidence="3">DegT/DnrJ/EryC1/StrS aminotransferase family protein</fullName>
    </submittedName>
</protein>
<comment type="similarity">
    <text evidence="1 2">Belongs to the DegT/DnrJ/EryC1 family.</text>
</comment>
<evidence type="ECO:0000313" key="3">
    <source>
        <dbReference type="EMBL" id="EKO34819.1"/>
    </source>
</evidence>
<dbReference type="AlphaFoldDB" id="A0A0E2BI19"/>
<dbReference type="PANTHER" id="PTHR30244:SF34">
    <property type="entry name" value="DTDP-4-AMINO-4,6-DIDEOXYGALACTOSE TRANSAMINASE"/>
    <property type="match status" value="1"/>
</dbReference>
<name>A0A0E2BI19_9LEPT</name>
<dbReference type="GO" id="GO:0000271">
    <property type="term" value="P:polysaccharide biosynthetic process"/>
    <property type="evidence" value="ECO:0007669"/>
    <property type="project" value="TreeGrafter"/>
</dbReference>
<dbReference type="Gene3D" id="3.40.640.10">
    <property type="entry name" value="Type I PLP-dependent aspartate aminotransferase-like (Major domain)"/>
    <property type="match status" value="1"/>
</dbReference>
<keyword evidence="2" id="KW-0663">Pyridoxal phosphate</keyword>
<dbReference type="Gene3D" id="3.90.1150.10">
    <property type="entry name" value="Aspartate Aminotransferase, domain 1"/>
    <property type="match status" value="1"/>
</dbReference>
<dbReference type="GO" id="GO:0030170">
    <property type="term" value="F:pyridoxal phosphate binding"/>
    <property type="evidence" value="ECO:0007669"/>
    <property type="project" value="TreeGrafter"/>
</dbReference>
<gene>
    <name evidence="3" type="ORF">LEP1GSC179_1582</name>
</gene>
<keyword evidence="3" id="KW-0032">Aminotransferase</keyword>
<dbReference type="Pfam" id="PF01041">
    <property type="entry name" value="DegT_DnrJ_EryC1"/>
    <property type="match status" value="1"/>
</dbReference>
<dbReference type="InterPro" id="IPR015422">
    <property type="entry name" value="PyrdxlP-dep_Trfase_small"/>
</dbReference>